<dbReference type="PROSITE" id="PS50011">
    <property type="entry name" value="PROTEIN_KINASE_DOM"/>
    <property type="match status" value="1"/>
</dbReference>
<evidence type="ECO:0000313" key="16">
    <source>
        <dbReference type="Proteomes" id="UP000241890"/>
    </source>
</evidence>
<keyword evidence="10" id="KW-0460">Magnesium</keyword>
<accession>A0A2R5G5F8</accession>
<dbReference type="PROSITE" id="PS00108">
    <property type="entry name" value="PROTEIN_KINASE_ST"/>
    <property type="match status" value="1"/>
</dbReference>
<dbReference type="PANTHER" id="PTHR45832:SF22">
    <property type="entry name" value="SERINE_THREONINE-PROTEIN KINASE SAMKA-RELATED"/>
    <property type="match status" value="1"/>
</dbReference>
<comment type="cofactor">
    <cofactor evidence="1">
        <name>Mg(2+)</name>
        <dbReference type="ChEBI" id="CHEBI:18420"/>
    </cofactor>
</comment>
<comment type="catalytic activity">
    <reaction evidence="11">
        <text>L-threonyl-[protein] + ATP = O-phospho-L-threonyl-[protein] + ADP + H(+)</text>
        <dbReference type="Rhea" id="RHEA:46608"/>
        <dbReference type="Rhea" id="RHEA-COMP:11060"/>
        <dbReference type="Rhea" id="RHEA-COMP:11605"/>
        <dbReference type="ChEBI" id="CHEBI:15378"/>
        <dbReference type="ChEBI" id="CHEBI:30013"/>
        <dbReference type="ChEBI" id="CHEBI:30616"/>
        <dbReference type="ChEBI" id="CHEBI:61977"/>
        <dbReference type="ChEBI" id="CHEBI:456216"/>
        <dbReference type="EC" id="2.7.11.1"/>
    </reaction>
</comment>
<gene>
    <name evidence="15" type="ORF">FCC1311_012352</name>
</gene>
<dbReference type="GO" id="GO:0046872">
    <property type="term" value="F:metal ion binding"/>
    <property type="evidence" value="ECO:0007669"/>
    <property type="project" value="UniProtKB-KW"/>
</dbReference>
<reference evidence="15 16" key="1">
    <citation type="submission" date="2017-12" db="EMBL/GenBank/DDBJ databases">
        <title>Sequencing, de novo assembly and annotation of complete genome of a new Thraustochytrid species, strain FCC1311.</title>
        <authorList>
            <person name="Sedici K."/>
            <person name="Godart F."/>
            <person name="Aiese Cigliano R."/>
            <person name="Sanseverino W."/>
            <person name="Barakat M."/>
            <person name="Ortet P."/>
            <person name="Marechal E."/>
            <person name="Cagnac O."/>
            <person name="Amato A."/>
        </authorList>
    </citation>
    <scope>NUCLEOTIDE SEQUENCE [LARGE SCALE GENOMIC DNA]</scope>
</reference>
<dbReference type="InterPro" id="IPR011009">
    <property type="entry name" value="Kinase-like_dom_sf"/>
</dbReference>
<evidence type="ECO:0000259" key="14">
    <source>
        <dbReference type="PROSITE" id="PS50011"/>
    </source>
</evidence>
<evidence type="ECO:0000256" key="10">
    <source>
        <dbReference type="ARBA" id="ARBA00022842"/>
    </source>
</evidence>
<evidence type="ECO:0000256" key="7">
    <source>
        <dbReference type="ARBA" id="ARBA00022741"/>
    </source>
</evidence>
<protein>
    <recommendedName>
        <fullName evidence="3">non-specific serine/threonine protein kinase</fullName>
        <ecNumber evidence="3">2.7.11.1</ecNumber>
    </recommendedName>
</protein>
<evidence type="ECO:0000256" key="4">
    <source>
        <dbReference type="ARBA" id="ARBA00022527"/>
    </source>
</evidence>
<dbReference type="Gene3D" id="1.10.510.10">
    <property type="entry name" value="Transferase(Phosphotransferase) domain 1"/>
    <property type="match status" value="1"/>
</dbReference>
<evidence type="ECO:0000256" key="12">
    <source>
        <dbReference type="ARBA" id="ARBA00048679"/>
    </source>
</evidence>
<keyword evidence="9" id="KW-0067">ATP-binding</keyword>
<evidence type="ECO:0000256" key="13">
    <source>
        <dbReference type="SAM" id="MobiDB-lite"/>
    </source>
</evidence>
<dbReference type="InterPro" id="IPR000095">
    <property type="entry name" value="CRIB_dom"/>
</dbReference>
<evidence type="ECO:0000256" key="1">
    <source>
        <dbReference type="ARBA" id="ARBA00001946"/>
    </source>
</evidence>
<evidence type="ECO:0000256" key="2">
    <source>
        <dbReference type="ARBA" id="ARBA00008874"/>
    </source>
</evidence>
<evidence type="ECO:0000256" key="5">
    <source>
        <dbReference type="ARBA" id="ARBA00022679"/>
    </source>
</evidence>
<dbReference type="InterPro" id="IPR051931">
    <property type="entry name" value="PAK3-like"/>
</dbReference>
<dbReference type="AlphaFoldDB" id="A0A2R5G5F8"/>
<dbReference type="Proteomes" id="UP000241890">
    <property type="component" value="Unassembled WGS sequence"/>
</dbReference>
<evidence type="ECO:0000256" key="6">
    <source>
        <dbReference type="ARBA" id="ARBA00022723"/>
    </source>
</evidence>
<keyword evidence="5" id="KW-0808">Transferase</keyword>
<dbReference type="EC" id="2.7.11.1" evidence="3"/>
<dbReference type="SMART" id="SM00220">
    <property type="entry name" value="S_TKc"/>
    <property type="match status" value="1"/>
</dbReference>
<evidence type="ECO:0000256" key="11">
    <source>
        <dbReference type="ARBA" id="ARBA00047899"/>
    </source>
</evidence>
<proteinExistence type="inferred from homology"/>
<keyword evidence="7" id="KW-0547">Nucleotide-binding</keyword>
<dbReference type="InterPro" id="IPR033923">
    <property type="entry name" value="PAK_BD"/>
</dbReference>
<dbReference type="OrthoDB" id="2914378at2759"/>
<dbReference type="Pfam" id="PF00069">
    <property type="entry name" value="Pkinase"/>
    <property type="match status" value="1"/>
</dbReference>
<keyword evidence="8 15" id="KW-0418">Kinase</keyword>
<dbReference type="InterPro" id="IPR036936">
    <property type="entry name" value="CRIB_dom_sf"/>
</dbReference>
<dbReference type="SMART" id="SM00285">
    <property type="entry name" value="PBD"/>
    <property type="match status" value="1"/>
</dbReference>
<dbReference type="PANTHER" id="PTHR45832">
    <property type="entry name" value="SERINE/THREONINE-PROTEIN KINASE SAMKA-RELATED-RELATED"/>
    <property type="match status" value="1"/>
</dbReference>
<dbReference type="Gene3D" id="3.90.810.10">
    <property type="entry name" value="CRIB domain"/>
    <property type="match status" value="1"/>
</dbReference>
<evidence type="ECO:0000313" key="15">
    <source>
        <dbReference type="EMBL" id="GBG25018.1"/>
    </source>
</evidence>
<dbReference type="SUPFAM" id="SSF56112">
    <property type="entry name" value="Protein kinase-like (PK-like)"/>
    <property type="match status" value="1"/>
</dbReference>
<comment type="catalytic activity">
    <reaction evidence="12">
        <text>L-seryl-[protein] + ATP = O-phospho-L-seryl-[protein] + ADP + H(+)</text>
        <dbReference type="Rhea" id="RHEA:17989"/>
        <dbReference type="Rhea" id="RHEA-COMP:9863"/>
        <dbReference type="Rhea" id="RHEA-COMP:11604"/>
        <dbReference type="ChEBI" id="CHEBI:15378"/>
        <dbReference type="ChEBI" id="CHEBI:29999"/>
        <dbReference type="ChEBI" id="CHEBI:30616"/>
        <dbReference type="ChEBI" id="CHEBI:83421"/>
        <dbReference type="ChEBI" id="CHEBI:456216"/>
        <dbReference type="EC" id="2.7.11.1"/>
    </reaction>
</comment>
<evidence type="ECO:0000256" key="3">
    <source>
        <dbReference type="ARBA" id="ARBA00012513"/>
    </source>
</evidence>
<dbReference type="FunFam" id="1.10.510.10:FF:000768">
    <property type="entry name" value="Non-specific serine/threonine protein kinase"/>
    <property type="match status" value="1"/>
</dbReference>
<comment type="similarity">
    <text evidence="2">Belongs to the protein kinase superfamily. STE Ser/Thr protein kinase family. STE20 subfamily.</text>
</comment>
<feature type="compositionally biased region" description="Acidic residues" evidence="13">
    <location>
        <begin position="7"/>
        <end position="18"/>
    </location>
</feature>
<evidence type="ECO:0000256" key="9">
    <source>
        <dbReference type="ARBA" id="ARBA00022840"/>
    </source>
</evidence>
<dbReference type="Pfam" id="PF00786">
    <property type="entry name" value="PBD"/>
    <property type="match status" value="1"/>
</dbReference>
<keyword evidence="16" id="KW-1185">Reference proteome</keyword>
<keyword evidence="6" id="KW-0479">Metal-binding</keyword>
<dbReference type="InterPro" id="IPR008271">
    <property type="entry name" value="Ser/Thr_kinase_AS"/>
</dbReference>
<dbReference type="GO" id="GO:0005524">
    <property type="term" value="F:ATP binding"/>
    <property type="evidence" value="ECO:0007669"/>
    <property type="project" value="UniProtKB-KW"/>
</dbReference>
<dbReference type="InterPro" id="IPR000719">
    <property type="entry name" value="Prot_kinase_dom"/>
</dbReference>
<evidence type="ECO:0000256" key="8">
    <source>
        <dbReference type="ARBA" id="ARBA00022777"/>
    </source>
</evidence>
<feature type="domain" description="Protein kinase" evidence="14">
    <location>
        <begin position="159"/>
        <end position="411"/>
    </location>
</feature>
<keyword evidence="4" id="KW-0723">Serine/threonine-protein kinase</keyword>
<dbReference type="CDD" id="cd01093">
    <property type="entry name" value="CRIB_PAK_like"/>
    <property type="match status" value="1"/>
</dbReference>
<name>A0A2R5G5F8_9STRA</name>
<dbReference type="InParanoid" id="A0A2R5G5F8"/>
<organism evidence="15 16">
    <name type="scientific">Hondaea fermentalgiana</name>
    <dbReference type="NCBI Taxonomy" id="2315210"/>
    <lineage>
        <taxon>Eukaryota</taxon>
        <taxon>Sar</taxon>
        <taxon>Stramenopiles</taxon>
        <taxon>Bigyra</taxon>
        <taxon>Labyrinthulomycetes</taxon>
        <taxon>Thraustochytrida</taxon>
        <taxon>Thraustochytriidae</taxon>
        <taxon>Hondaea</taxon>
    </lineage>
</organism>
<sequence>MSGRTDEYDEEDSYDGEAESQRSSSSARLKALRKRSIKLKFRVPKSLEHGWGKAQGLFRQSTTDGPKEIGTPFNFQKHDHVEVDPQSETGFKGLPTEWEDVLKTSGITKDDVQENPEVVLDVLRFHFQGPKPQLPSKSVLKALMMEKWEIKTMDPNKMFRKEKKLGEGAGGVVYKVTDLRTGEIKAVKIAPMDELVYIKQEIAIHAMAEHANVVQYGEAIAWQESIWISMEYIDGGNLYDLVGDRLPKWPEPLMAYVCQQILIALAHMHRKHLLHRDIKSDNVLVGYNGIVKLADFGFAIAVTREESKRKSLVGTPYWMAPEVIKQQDYDAKVDVWSLGITAMELAEGDPPFMDEVPHRALMLIASQKEGPKLKKPNRWSEEYNTFLARCLAKDPAERWSSEQLLLEDEFIKTAATRAEFSTWATQILNGKKKGSKKADP</sequence>
<dbReference type="GO" id="GO:0004674">
    <property type="term" value="F:protein serine/threonine kinase activity"/>
    <property type="evidence" value="ECO:0007669"/>
    <property type="project" value="UniProtKB-KW"/>
</dbReference>
<comment type="caution">
    <text evidence="15">The sequence shown here is derived from an EMBL/GenBank/DDBJ whole genome shotgun (WGS) entry which is preliminary data.</text>
</comment>
<dbReference type="EMBL" id="BEYU01000010">
    <property type="protein sequence ID" value="GBG25018.1"/>
    <property type="molecule type" value="Genomic_DNA"/>
</dbReference>
<feature type="region of interest" description="Disordered" evidence="13">
    <location>
        <begin position="1"/>
        <end position="29"/>
    </location>
</feature>